<comment type="pathway">
    <text evidence="9">Isoprenoid biosynthesis; isopentenyl diphosphate biosynthesis via mevalonate pathway; isopentenyl diphosphate from (R)-mevalonate: step 1/3.</text>
</comment>
<organism evidence="11 12">
    <name type="scientific">Salinisphaera hydrothermalis (strain C41B8)</name>
    <dbReference type="NCBI Taxonomy" id="1304275"/>
    <lineage>
        <taxon>Bacteria</taxon>
        <taxon>Pseudomonadati</taxon>
        <taxon>Pseudomonadota</taxon>
        <taxon>Gammaproteobacteria</taxon>
        <taxon>Salinisphaerales</taxon>
        <taxon>Salinisphaeraceae</taxon>
        <taxon>Salinisphaera</taxon>
    </lineage>
</organism>
<evidence type="ECO:0000256" key="2">
    <source>
        <dbReference type="ARBA" id="ARBA00022516"/>
    </source>
</evidence>
<dbReference type="SUPFAM" id="SSF54211">
    <property type="entry name" value="Ribosomal protein S5 domain 2-like"/>
    <property type="match status" value="1"/>
</dbReference>
<dbReference type="AlphaFoldDB" id="A0A084IK51"/>
<dbReference type="PRINTS" id="PR00959">
    <property type="entry name" value="MEVGALKINASE"/>
</dbReference>
<dbReference type="RefSeq" id="WP_084188891.1">
    <property type="nucleotide sequence ID" value="NZ_APNK01000017.1"/>
</dbReference>
<dbReference type="GO" id="GO:0005524">
    <property type="term" value="F:ATP binding"/>
    <property type="evidence" value="ECO:0007669"/>
    <property type="project" value="UniProtKB-KW"/>
</dbReference>
<dbReference type="eggNOG" id="COG1577">
    <property type="taxonomic scope" value="Bacteria"/>
</dbReference>
<dbReference type="InterPro" id="IPR006205">
    <property type="entry name" value="Mev_gal_kin"/>
</dbReference>
<evidence type="ECO:0000256" key="8">
    <source>
        <dbReference type="ARBA" id="ARBA00023098"/>
    </source>
</evidence>
<keyword evidence="6" id="KW-0067">ATP-binding</keyword>
<keyword evidence="7" id="KW-0460">Magnesium</keyword>
<evidence type="ECO:0000256" key="6">
    <source>
        <dbReference type="ARBA" id="ARBA00022840"/>
    </source>
</evidence>
<evidence type="ECO:0000256" key="1">
    <source>
        <dbReference type="ARBA" id="ARBA00022490"/>
    </source>
</evidence>
<evidence type="ECO:0000256" key="9">
    <source>
        <dbReference type="ARBA" id="ARBA00029438"/>
    </source>
</evidence>
<dbReference type="Pfam" id="PF00288">
    <property type="entry name" value="GHMP_kinases_N"/>
    <property type="match status" value="1"/>
</dbReference>
<dbReference type="InterPro" id="IPR036554">
    <property type="entry name" value="GHMP_kinase_C_sf"/>
</dbReference>
<dbReference type="Gene3D" id="3.30.70.890">
    <property type="entry name" value="GHMP kinase, C-terminal domain"/>
    <property type="match status" value="1"/>
</dbReference>
<dbReference type="InterPro" id="IPR020568">
    <property type="entry name" value="Ribosomal_Su5_D2-typ_SF"/>
</dbReference>
<dbReference type="UniPathway" id="UPA00057">
    <property type="reaction ID" value="UER00098"/>
</dbReference>
<reference evidence="11 12" key="1">
    <citation type="submission" date="2013-03" db="EMBL/GenBank/DDBJ databases">
        <title>Salinisphaera hydrothermalis C41B8 Genome Sequencing.</title>
        <authorList>
            <person name="Li C."/>
            <person name="Lai Q."/>
            <person name="Shao Z."/>
        </authorList>
    </citation>
    <scope>NUCLEOTIDE SEQUENCE [LARGE SCALE GENOMIC DNA]</scope>
    <source>
        <strain evidence="11 12">C41B8</strain>
    </source>
</reference>
<dbReference type="SUPFAM" id="SSF55060">
    <property type="entry name" value="GHMP Kinase, C-terminal domain"/>
    <property type="match status" value="1"/>
</dbReference>
<protein>
    <submittedName>
        <fullName evidence="11">Phosphomevalonate kinase</fullName>
    </submittedName>
</protein>
<sequence>MSMAGPIVASAPGKLFLIGEYAVLEGAPAILSAVDRRARVTLTDSDDEYWHLTAPNLDIDGLALGVDGRGPAEIDASLADRLRVYRAVLARVVAHIDTPLPPLNVHIDTTDFARDGHKLGLGSSAAVAAALSRALLARAGVEVGHAELAELAIAAHRDAQNGTGSGGDVATAVYGGIIGYTRDTAPTPLAWPPGLSGLVVVTGTGASTTDLVGRVYEYGKREPAGFASDIGRLAALAENAAEDLGQAVRFVRLAREFFEALIALDHHAKAGIVSERHHELHATAARHGAVFKSSGAGGGDVGLLFTTPNVDETALRREFDAAGADIIDLGFAAPGVALENETDSSAAPRATTGERGLR</sequence>
<dbReference type="OrthoDB" id="1522677at2"/>
<evidence type="ECO:0000313" key="12">
    <source>
        <dbReference type="Proteomes" id="UP000028302"/>
    </source>
</evidence>
<dbReference type="PANTHER" id="PTHR43290:SF2">
    <property type="entry name" value="MEVALONATE KINASE"/>
    <property type="match status" value="1"/>
</dbReference>
<comment type="caution">
    <text evidence="11">The sequence shown here is derived from an EMBL/GenBank/DDBJ whole genome shotgun (WGS) entry which is preliminary data.</text>
</comment>
<keyword evidence="4" id="KW-0547">Nucleotide-binding</keyword>
<dbReference type="PANTHER" id="PTHR43290">
    <property type="entry name" value="MEVALONATE KINASE"/>
    <property type="match status" value="1"/>
</dbReference>
<dbReference type="Proteomes" id="UP000028302">
    <property type="component" value="Unassembled WGS sequence"/>
</dbReference>
<evidence type="ECO:0000256" key="3">
    <source>
        <dbReference type="ARBA" id="ARBA00022679"/>
    </source>
</evidence>
<keyword evidence="12" id="KW-1185">Reference proteome</keyword>
<dbReference type="InterPro" id="IPR014721">
    <property type="entry name" value="Ribsml_uS5_D2-typ_fold_subgr"/>
</dbReference>
<name>A0A084IK51_SALHC</name>
<dbReference type="GO" id="GO:0005737">
    <property type="term" value="C:cytoplasm"/>
    <property type="evidence" value="ECO:0007669"/>
    <property type="project" value="InterPro"/>
</dbReference>
<keyword evidence="8" id="KW-0443">Lipid metabolism</keyword>
<keyword evidence="5 11" id="KW-0418">Kinase</keyword>
<dbReference type="GO" id="GO:0004496">
    <property type="term" value="F:mevalonate kinase activity"/>
    <property type="evidence" value="ECO:0007669"/>
    <property type="project" value="InterPro"/>
</dbReference>
<dbReference type="GO" id="GO:0019287">
    <property type="term" value="P:isopentenyl diphosphate biosynthetic process, mevalonate pathway"/>
    <property type="evidence" value="ECO:0007669"/>
    <property type="project" value="UniProtKB-UniPathway"/>
</dbReference>
<keyword evidence="3" id="KW-0808">Transferase</keyword>
<evidence type="ECO:0000256" key="5">
    <source>
        <dbReference type="ARBA" id="ARBA00022777"/>
    </source>
</evidence>
<dbReference type="STRING" id="1304275.C41B8_11563"/>
<evidence type="ECO:0000256" key="7">
    <source>
        <dbReference type="ARBA" id="ARBA00022842"/>
    </source>
</evidence>
<dbReference type="EMBL" id="APNK01000017">
    <property type="protein sequence ID" value="KEZ77085.1"/>
    <property type="molecule type" value="Genomic_DNA"/>
</dbReference>
<proteinExistence type="predicted"/>
<dbReference type="PATRIC" id="fig|1304275.5.peg.2356"/>
<keyword evidence="1" id="KW-0963">Cytoplasm</keyword>
<dbReference type="InterPro" id="IPR006204">
    <property type="entry name" value="GHMP_kinase_N_dom"/>
</dbReference>
<evidence type="ECO:0000313" key="11">
    <source>
        <dbReference type="EMBL" id="KEZ77085.1"/>
    </source>
</evidence>
<evidence type="ECO:0000256" key="4">
    <source>
        <dbReference type="ARBA" id="ARBA00022741"/>
    </source>
</evidence>
<keyword evidence="2" id="KW-0444">Lipid biosynthesis</keyword>
<feature type="domain" description="GHMP kinase N-terminal" evidence="10">
    <location>
        <begin position="117"/>
        <end position="176"/>
    </location>
</feature>
<gene>
    <name evidence="11" type="ORF">C41B8_11563</name>
</gene>
<dbReference type="Gene3D" id="3.30.230.10">
    <property type="match status" value="1"/>
</dbReference>
<evidence type="ECO:0000259" key="10">
    <source>
        <dbReference type="Pfam" id="PF00288"/>
    </source>
</evidence>
<accession>A0A084IK51</accession>